<keyword evidence="2" id="KW-0067">ATP-binding</keyword>
<dbReference type="InterPro" id="IPR034154">
    <property type="entry name" value="TOPRIM_DnaG/twinkle"/>
</dbReference>
<dbReference type="SUPFAM" id="SSF52540">
    <property type="entry name" value="P-loop containing nucleoside triphosphate hydrolases"/>
    <property type="match status" value="1"/>
</dbReference>
<proteinExistence type="predicted"/>
<sequence length="571" mass="65657">MQVNSTEINGFLIDQFNQHKLDEGKTQGICPLCSSDRQPKNQKAKCASYDWERGLGTCHHCDSSFQLHTYQRKGASEKVYVRPAAKEIKPPASKVVEWFKTRGISQKTLTDLRCGEGPEFMPQTGKTENTIQFNYIMGDQLINVKYRDGRKNFKLYKGAEKVFYNINSIVGYDTCVITEGEMDVLALHEAGIKNAISVPNGATLNSNNLDYLDNCIDYFEDKERVILAVDNDEPGLALQQELIRRLGAEVCFLTTFEDCKDANDYLIKYGKEKLVKRIEGARPVPLENVKTFKDIEDEITDFVRNGFKRGYQIGLPNFDNIFSTYTGQFITVTGIPSSGKSDFVDQMVVGYNQKYQWKTAFASPENAPTYLHAHKLMRKIWQDMPRKEDIHTDKWNQIADHCNDNFFHIDMERYTLESVLRKGAELVKRKGIKCLVIDPFNKIRDVDCKTEDVNRYTMEYLTKIEMFCKKYDVLVFIVAHPTKMYKDKDGKIEEPTMYNIKGGGEWYDASYHGILVHRDYEAKTVKAKILKVKFQNLGENGAEAHFKWEPRSGCFIPHEPAELSAEAMPWD</sequence>
<dbReference type="Pfam" id="PF03796">
    <property type="entry name" value="DnaB_C"/>
    <property type="match status" value="1"/>
</dbReference>
<feature type="domain" description="Toprim" evidence="1">
    <location>
        <begin position="173"/>
        <end position="251"/>
    </location>
</feature>
<dbReference type="InterPro" id="IPR027032">
    <property type="entry name" value="Twinkle-like"/>
</dbReference>
<dbReference type="InterPro" id="IPR007694">
    <property type="entry name" value="DNA_helicase_DnaB-like_C"/>
</dbReference>
<dbReference type="GO" id="GO:0043139">
    <property type="term" value="F:5'-3' DNA helicase activity"/>
    <property type="evidence" value="ECO:0007669"/>
    <property type="project" value="InterPro"/>
</dbReference>
<protein>
    <submittedName>
        <fullName evidence="2">DNA primase/helicase</fullName>
        <ecNumber evidence="2">2.7.7.-</ecNumber>
    </submittedName>
</protein>
<keyword evidence="2" id="KW-0808">Transferase</keyword>
<dbReference type="Gene3D" id="3.40.50.300">
    <property type="entry name" value="P-loop containing nucleotide triphosphate hydrolases"/>
    <property type="match status" value="1"/>
</dbReference>
<dbReference type="Pfam" id="PF13155">
    <property type="entry name" value="Toprim_2"/>
    <property type="match status" value="1"/>
</dbReference>
<dbReference type="PANTHER" id="PTHR12873:SF0">
    <property type="entry name" value="TWINKLE MTDNA HELICASE"/>
    <property type="match status" value="1"/>
</dbReference>
<name>A0A7S9SRU1_9VIRU</name>
<gene>
    <name evidence="2" type="primary">4</name>
    <name evidence="2" type="ORF">NIOZUU157_00074</name>
</gene>
<dbReference type="SUPFAM" id="SSF56731">
    <property type="entry name" value="DNA primase core"/>
    <property type="match status" value="1"/>
</dbReference>
<keyword evidence="2" id="KW-0378">Hydrolase</keyword>
<dbReference type="EC" id="2.7.7.-" evidence="2"/>
<dbReference type="Gene3D" id="3.40.1360.10">
    <property type="match status" value="1"/>
</dbReference>
<dbReference type="SMART" id="SM00493">
    <property type="entry name" value="TOPRIM"/>
    <property type="match status" value="1"/>
</dbReference>
<evidence type="ECO:0000313" key="2">
    <source>
        <dbReference type="EMBL" id="QPI16192.1"/>
    </source>
</evidence>
<dbReference type="EMBL" id="MW030542">
    <property type="protein sequence ID" value="QPI16192.1"/>
    <property type="molecule type" value="Genomic_DNA"/>
</dbReference>
<dbReference type="InterPro" id="IPR006171">
    <property type="entry name" value="TOPRIM_dom"/>
</dbReference>
<reference evidence="2" key="1">
    <citation type="submission" date="2020-08" db="EMBL/GenBank/DDBJ databases">
        <title>Bridging the membrane lipid divide: bacteria of the FCB group superphylum have the potential to synthesize archaeal ether lipids.</title>
        <authorList>
            <person name="Villanueva L."/>
            <person name="von Meijenfeldt F.A.B."/>
            <person name="Westbye A.B."/>
            <person name="Yadav S."/>
            <person name="Hopmans E.C."/>
            <person name="Dutilh B.E."/>
            <person name="Sinninghe Damste J.S."/>
        </authorList>
    </citation>
    <scope>NUCLEOTIDE SEQUENCE</scope>
    <source>
        <strain evidence="2">NIOZ-UU157</strain>
    </source>
</reference>
<dbReference type="PANTHER" id="PTHR12873">
    <property type="entry name" value="T7-LIKE MITOCHONDRIAL DNA HELICASE"/>
    <property type="match status" value="1"/>
</dbReference>
<dbReference type="CDD" id="cd01029">
    <property type="entry name" value="TOPRIM_primases"/>
    <property type="match status" value="1"/>
</dbReference>
<dbReference type="GO" id="GO:0005524">
    <property type="term" value="F:ATP binding"/>
    <property type="evidence" value="ECO:0007669"/>
    <property type="project" value="InterPro"/>
</dbReference>
<dbReference type="GO" id="GO:0016779">
    <property type="term" value="F:nucleotidyltransferase activity"/>
    <property type="evidence" value="ECO:0007669"/>
    <property type="project" value="UniProtKB-KW"/>
</dbReference>
<dbReference type="GO" id="GO:0003697">
    <property type="term" value="F:single-stranded DNA binding"/>
    <property type="evidence" value="ECO:0007669"/>
    <property type="project" value="InterPro"/>
</dbReference>
<keyword evidence="2" id="KW-0548">Nucleotidyltransferase</keyword>
<dbReference type="GO" id="GO:0006260">
    <property type="term" value="P:DNA replication"/>
    <property type="evidence" value="ECO:0007669"/>
    <property type="project" value="InterPro"/>
</dbReference>
<keyword evidence="2" id="KW-0547">Nucleotide-binding</keyword>
<dbReference type="InterPro" id="IPR027417">
    <property type="entry name" value="P-loop_NTPase"/>
</dbReference>
<accession>A0A7S9SRU1</accession>
<keyword evidence="2" id="KW-0347">Helicase</keyword>
<evidence type="ECO:0000259" key="1">
    <source>
        <dbReference type="SMART" id="SM00493"/>
    </source>
</evidence>
<organism evidence="2">
    <name type="scientific">Virus NIOZ-UU157</name>
    <dbReference type="NCBI Taxonomy" id="2763269"/>
    <lineage>
        <taxon>Viruses</taxon>
    </lineage>
</organism>